<dbReference type="Proteomes" id="UP000887097">
    <property type="component" value="Unassembled WGS sequence"/>
</dbReference>
<sequence>MKRLAILLLYVSLHLPLCYGQMKALVGSVTDEESGEPVAGAIVQAVGGKYYTFTTNDGRFSLKGEARQIRVQSMGYRSIVVDVSESPMHIKMKPEATQLKDVIIKAPDIIQRSDTLVYSMSKWAQKQDRNMADVLRRLPGVEVAEDGGIKYNGEPINKFYIDGSDFVNDRYGVATNNISPDDVSSVEIMENHQPVKVLEGLEFSQQAGLNIKLKEAARARWIGILNGGMGAEPLLYDASLFAMRIAKKWQNMETLRLNDTGWNPSSQSQRHTDNTLPSSGYNDNPWPDYIAIGITSAPLDELRTRDNLSFLAQSSNARHVADGLDVKLNATYQADRLDFTNSCTTRYFDKNIPSFLEQNTMRSHKNQLNGEWSLQLNRRNNYLKDNLSVDALWNRATSAVSGTQTLQQHSDLPSLDITNDLQLVRRIDSHLLTISSHNRYAHRPHSLTADSIKQDLTTDDFRSVTEARYGWLLRRWSFYARGGIDLNLHRFQSSLSGLMLPDYPLDGRRNFTVLKTYASPEARYQHRRLWLTLSLPIGYYYYHVADRLADTSTGKHLMTVSPMVYVRHQITAKTELSAYLNYSLLPVAPSSYTQTVVMSDFRNLTFQTPSTESIRQRSAFVRLRYRNPITSLFANLSAKYEQDYQPLMQNQLFIGDRILNEFVALGNNVSITQLNGGISKGLWSAKITVGIDASFGHSRTRMMRQNVEQPYTSTFITLAPKFTGKFTRWLSTDYRLTYTNNRYHVDAVKAIHSALRQNFSVTFLPTDQWHIAFGAEHYYTRFSTDQTASIVFLDASVRRLLSKHIDLALAATNLLDETDYRYTSFGSLSESLYSFNIRPRNIIIKMQIKI</sequence>
<comment type="caution">
    <text evidence="3">The sequence shown here is derived from an EMBL/GenBank/DDBJ whole genome shotgun (WGS) entry which is preliminary data.</text>
</comment>
<feature type="region of interest" description="Disordered" evidence="1">
    <location>
        <begin position="260"/>
        <end position="280"/>
    </location>
</feature>
<evidence type="ECO:0000259" key="2">
    <source>
        <dbReference type="Pfam" id="PF07715"/>
    </source>
</evidence>
<dbReference type="InterPro" id="IPR008969">
    <property type="entry name" value="CarboxyPept-like_regulatory"/>
</dbReference>
<gene>
    <name evidence="3" type="ORF">PRMUPPPA20_29400</name>
</gene>
<reference evidence="3" key="1">
    <citation type="submission" date="2021-08" db="EMBL/GenBank/DDBJ databases">
        <title>Prevotella lacticifex sp. nov., isolated from rumen of cow.</title>
        <authorList>
            <person name="Shinkai T."/>
            <person name="Ikeyama N."/>
            <person name="Kumagai M."/>
            <person name="Ohmori H."/>
            <person name="Sakamoto M."/>
            <person name="Ohkuma M."/>
            <person name="Mitsumori M."/>
        </authorList>
    </citation>
    <scope>NUCLEOTIDE SEQUENCE</scope>
    <source>
        <strain evidence="3">JCM 8259</strain>
    </source>
</reference>
<evidence type="ECO:0000313" key="3">
    <source>
        <dbReference type="EMBL" id="GJG34831.1"/>
    </source>
</evidence>
<dbReference type="AlphaFoldDB" id="A0AA37IA37"/>
<dbReference type="GeneID" id="31501956"/>
<dbReference type="InterPro" id="IPR037066">
    <property type="entry name" value="Plug_dom_sf"/>
</dbReference>
<name>A0AA37IA37_XYLRU</name>
<dbReference type="RefSeq" id="WP_013064707.1">
    <property type="nucleotide sequence ID" value="NZ_BPTT01000001.1"/>
</dbReference>
<dbReference type="InterPro" id="IPR012910">
    <property type="entry name" value="Plug_dom"/>
</dbReference>
<protein>
    <recommendedName>
        <fullName evidence="2">TonB-dependent receptor plug domain-containing protein</fullName>
    </recommendedName>
</protein>
<dbReference type="Gene3D" id="2.170.130.10">
    <property type="entry name" value="TonB-dependent receptor, plug domain"/>
    <property type="match status" value="1"/>
</dbReference>
<evidence type="ECO:0000313" key="4">
    <source>
        <dbReference type="Proteomes" id="UP000887097"/>
    </source>
</evidence>
<dbReference type="SUPFAM" id="SSF49464">
    <property type="entry name" value="Carboxypeptidase regulatory domain-like"/>
    <property type="match status" value="1"/>
</dbReference>
<dbReference type="Gene3D" id="2.60.40.1120">
    <property type="entry name" value="Carboxypeptidase-like, regulatory domain"/>
    <property type="match status" value="1"/>
</dbReference>
<dbReference type="OMA" id="RYERYWH"/>
<evidence type="ECO:0000256" key="1">
    <source>
        <dbReference type="SAM" id="MobiDB-lite"/>
    </source>
</evidence>
<dbReference type="SUPFAM" id="SSF56935">
    <property type="entry name" value="Porins"/>
    <property type="match status" value="1"/>
</dbReference>
<feature type="domain" description="TonB-dependent receptor plug" evidence="2">
    <location>
        <begin position="117"/>
        <end position="190"/>
    </location>
</feature>
<dbReference type="Pfam" id="PF07715">
    <property type="entry name" value="Plug"/>
    <property type="match status" value="1"/>
</dbReference>
<proteinExistence type="predicted"/>
<organism evidence="3 4">
    <name type="scientific">Xylanibacter ruminicola</name>
    <name type="common">Prevotella ruminicola</name>
    <dbReference type="NCBI Taxonomy" id="839"/>
    <lineage>
        <taxon>Bacteria</taxon>
        <taxon>Pseudomonadati</taxon>
        <taxon>Bacteroidota</taxon>
        <taxon>Bacteroidia</taxon>
        <taxon>Bacteroidales</taxon>
        <taxon>Prevotellaceae</taxon>
        <taxon>Xylanibacter</taxon>
    </lineage>
</organism>
<dbReference type="EMBL" id="BPTT01000001">
    <property type="protein sequence ID" value="GJG34831.1"/>
    <property type="molecule type" value="Genomic_DNA"/>
</dbReference>
<dbReference type="Pfam" id="PF13715">
    <property type="entry name" value="CarbopepD_reg_2"/>
    <property type="match status" value="1"/>
</dbReference>
<accession>A0AA37IA37</accession>